<reference evidence="2" key="1">
    <citation type="submission" date="2021-06" db="EMBL/GenBank/DDBJ databases">
        <title>Comparative genomics, transcriptomics and evolutionary studies reveal genomic signatures of adaptation to plant cell wall in hemibiotrophic fungi.</title>
        <authorList>
            <consortium name="DOE Joint Genome Institute"/>
            <person name="Baroncelli R."/>
            <person name="Diaz J.F."/>
            <person name="Benocci T."/>
            <person name="Peng M."/>
            <person name="Battaglia E."/>
            <person name="Haridas S."/>
            <person name="Andreopoulos W."/>
            <person name="Labutti K."/>
            <person name="Pangilinan J."/>
            <person name="Floch G.L."/>
            <person name="Makela M.R."/>
            <person name="Henrissat B."/>
            <person name="Grigoriev I.V."/>
            <person name="Crouch J.A."/>
            <person name="De Vries R.P."/>
            <person name="Sukno S.A."/>
            <person name="Thon M.R."/>
        </authorList>
    </citation>
    <scope>NUCLEOTIDE SEQUENCE</scope>
    <source>
        <strain evidence="2">MAFF235873</strain>
    </source>
</reference>
<sequence length="187" mass="21370">MGPVDAGSNDMEDIEDGRSETTSQTEYQWQFLDERAQLAPSLKLGHPLSFVKGTLVHVALSKYLDQKKRQQRSSGQQIRSSVSSNDRKRLEIACPFYKADPLKHSGCLKGARLLSISQVKDHLLQQHRMPFYCPVCKSDFQTAANRDRHIVKRVCSFKEEFPYEGVSDDQRRLLLSRHLYVCVAISN</sequence>
<gene>
    <name evidence="2" type="ORF">LX32DRAFT_681598</name>
</gene>
<evidence type="ECO:0000256" key="1">
    <source>
        <dbReference type="SAM" id="MobiDB-lite"/>
    </source>
</evidence>
<evidence type="ECO:0008006" key="4">
    <source>
        <dbReference type="Google" id="ProtNLM"/>
    </source>
</evidence>
<keyword evidence="3" id="KW-1185">Reference proteome</keyword>
<dbReference type="PANTHER" id="PTHR38166">
    <property type="entry name" value="C2H2-TYPE DOMAIN-CONTAINING PROTEIN-RELATED"/>
    <property type="match status" value="1"/>
</dbReference>
<dbReference type="Proteomes" id="UP001232148">
    <property type="component" value="Unassembled WGS sequence"/>
</dbReference>
<accession>A0AAD9HN64</accession>
<dbReference type="EMBL" id="MU842847">
    <property type="protein sequence ID" value="KAK2030829.1"/>
    <property type="molecule type" value="Genomic_DNA"/>
</dbReference>
<comment type="caution">
    <text evidence="2">The sequence shown here is derived from an EMBL/GenBank/DDBJ whole genome shotgun (WGS) entry which is preliminary data.</text>
</comment>
<organism evidence="2 3">
    <name type="scientific">Colletotrichum zoysiae</name>
    <dbReference type="NCBI Taxonomy" id="1216348"/>
    <lineage>
        <taxon>Eukaryota</taxon>
        <taxon>Fungi</taxon>
        <taxon>Dikarya</taxon>
        <taxon>Ascomycota</taxon>
        <taxon>Pezizomycotina</taxon>
        <taxon>Sordariomycetes</taxon>
        <taxon>Hypocreomycetidae</taxon>
        <taxon>Glomerellales</taxon>
        <taxon>Glomerellaceae</taxon>
        <taxon>Colletotrichum</taxon>
        <taxon>Colletotrichum graminicola species complex</taxon>
    </lineage>
</organism>
<feature type="region of interest" description="Disordered" evidence="1">
    <location>
        <begin position="1"/>
        <end position="22"/>
    </location>
</feature>
<evidence type="ECO:0000313" key="3">
    <source>
        <dbReference type="Proteomes" id="UP001232148"/>
    </source>
</evidence>
<evidence type="ECO:0000313" key="2">
    <source>
        <dbReference type="EMBL" id="KAK2030829.1"/>
    </source>
</evidence>
<dbReference type="PANTHER" id="PTHR38166:SF1">
    <property type="entry name" value="C2H2-TYPE DOMAIN-CONTAINING PROTEIN"/>
    <property type="match status" value="1"/>
</dbReference>
<dbReference type="AlphaFoldDB" id="A0AAD9HN64"/>
<name>A0AAD9HN64_9PEZI</name>
<proteinExistence type="predicted"/>
<protein>
    <recommendedName>
        <fullName evidence="4">C2H2-type domain-containing protein</fullName>
    </recommendedName>
</protein>